<feature type="transmembrane region" description="Helical" evidence="1">
    <location>
        <begin position="70"/>
        <end position="89"/>
    </location>
</feature>
<evidence type="ECO:0008006" key="4">
    <source>
        <dbReference type="Google" id="ProtNLM"/>
    </source>
</evidence>
<proteinExistence type="predicted"/>
<keyword evidence="3" id="KW-1185">Reference proteome</keyword>
<feature type="transmembrane region" description="Helical" evidence="1">
    <location>
        <begin position="101"/>
        <end position="119"/>
    </location>
</feature>
<name>A0ABT9MDT6_9DEIO</name>
<gene>
    <name evidence="2" type="ORF">QO006_002171</name>
</gene>
<protein>
    <recommendedName>
        <fullName evidence="4">DUF4345 domain-containing protein</fullName>
    </recommendedName>
</protein>
<keyword evidence="1" id="KW-0812">Transmembrane</keyword>
<evidence type="ECO:0000256" key="1">
    <source>
        <dbReference type="SAM" id="Phobius"/>
    </source>
</evidence>
<sequence>MWSCRPERWVLSVYVLCLGGAALNHARLLAQLGWQLDPGAAVWQNVFWTSLTVLDALAVLLLMRRPWVGVRLAVLIMLADVAVNVFSVRQGMFELRALSPLLGQVAFLGFVLGSAPFLLRHGQRERDA</sequence>
<reference evidence="2 3" key="1">
    <citation type="submission" date="2023-07" db="EMBL/GenBank/DDBJ databases">
        <title>Genomic Encyclopedia of Type Strains, Phase IV (KMG-IV): sequencing the most valuable type-strain genomes for metagenomic binning, comparative biology and taxonomic classification.</title>
        <authorList>
            <person name="Goeker M."/>
        </authorList>
    </citation>
    <scope>NUCLEOTIDE SEQUENCE [LARGE SCALE GENOMIC DNA]</scope>
    <source>
        <strain evidence="2 3">NIO-1023</strain>
    </source>
</reference>
<dbReference type="RefSeq" id="WP_307466287.1">
    <property type="nucleotide sequence ID" value="NZ_JAURUR010000006.1"/>
</dbReference>
<keyword evidence="1" id="KW-0472">Membrane</keyword>
<accession>A0ABT9MDT6</accession>
<keyword evidence="1" id="KW-1133">Transmembrane helix</keyword>
<comment type="caution">
    <text evidence="2">The sequence shown here is derived from an EMBL/GenBank/DDBJ whole genome shotgun (WGS) entry which is preliminary data.</text>
</comment>
<feature type="transmembrane region" description="Helical" evidence="1">
    <location>
        <begin position="42"/>
        <end position="63"/>
    </location>
</feature>
<organism evidence="2 3">
    <name type="scientific">Deinococcus enclensis</name>
    <dbReference type="NCBI Taxonomy" id="1049582"/>
    <lineage>
        <taxon>Bacteria</taxon>
        <taxon>Thermotogati</taxon>
        <taxon>Deinococcota</taxon>
        <taxon>Deinococci</taxon>
        <taxon>Deinococcales</taxon>
        <taxon>Deinococcaceae</taxon>
        <taxon>Deinococcus</taxon>
    </lineage>
</organism>
<evidence type="ECO:0000313" key="2">
    <source>
        <dbReference type="EMBL" id="MDP9764725.1"/>
    </source>
</evidence>
<evidence type="ECO:0000313" key="3">
    <source>
        <dbReference type="Proteomes" id="UP001232163"/>
    </source>
</evidence>
<dbReference type="Proteomes" id="UP001232163">
    <property type="component" value="Unassembled WGS sequence"/>
</dbReference>
<dbReference type="EMBL" id="JAURUR010000006">
    <property type="protein sequence ID" value="MDP9764725.1"/>
    <property type="molecule type" value="Genomic_DNA"/>
</dbReference>